<evidence type="ECO:0000256" key="2">
    <source>
        <dbReference type="ARBA" id="ARBA00022670"/>
    </source>
</evidence>
<dbReference type="PROSITE" id="PS51257">
    <property type="entry name" value="PROKAR_LIPOPROTEIN"/>
    <property type="match status" value="1"/>
</dbReference>
<evidence type="ECO:0000256" key="5">
    <source>
        <dbReference type="ARBA" id="ARBA00023049"/>
    </source>
</evidence>
<feature type="domain" description="Peptidase M16 N-terminal" evidence="7">
    <location>
        <begin position="82"/>
        <end position="203"/>
    </location>
</feature>
<dbReference type="PANTHER" id="PTHR43690">
    <property type="entry name" value="NARDILYSIN"/>
    <property type="match status" value="1"/>
</dbReference>
<sequence>MAPHRLGPAILLMLLALTGCAATDGGQGGIASAFAPFAQKGAAEAGPITLPDGVEWVETVTDTQKGIVIPYSKYRLDNGLTIILHEDHSDPLVHVDVTYHVGSARERPGRSGFAHFFEHMMFQGSVNVADEEHFKIVSEAGGTLNGTTNADRTNYYQTVPANQLEKMLWLESDRMGYLLPAVTRQKFEVQRATVKNERAQRYDNAPYGLVGERVGEAFYPADHPYHWPVIGYTEDLNEATLADLQHFFLRWYGPNNAVLTIGGDLDPEQTLAWVKKYFGGIPRGPKVQTVAPEPIALDQDRYITLDDDVALPLIYIAMPTVHARHPDEPALDVLASILGDGRTSLFYKNLVRDGLAVQAETGHPCRELACQFTLYALPNPAAGVSLADLEQRIRASFDEFEERGVLPDDLARVKAQIRSRLIFGLESVSGKVSQLAFFETFAGTPNYIAQELARYEAVTEEDVMAAYRRYLKDQSAVILSVLPEGQDIAPASAANWQRPAPPQASAPTASLDYRAPVDDFDRRKAPPASQSVSVIPPMIWRDSLDNGIPVIGAINDEVPTTALTLRLNVGQLDEPLTKLGLAALTASMLNESTEGSSNEALSNRLDKLGSQISVSSGNRYSSLTVRSLTENLDETLDIAWERLFTPGFDEADFERVKSQTIEGIRAAKKDPSSVADQVFSLTLYGQDNAFSWSDAGLEETVASLTLDDVRAFYAEFYRAGAASVAVVSDLPRGEVMALLSPLEDWQGDRPPPTPMAAFPRLETGKIYLVDKPGATQSEIRIGRRAMPFDATGRYYRAGLVNYPLGGAFNSRINLNLREDKGYTYGARTGFSGEREFGRFVARAGVRTDVTGPSIREFLDEIHLYADQGPTAEEVSFTRQAIGQSTARDYETPRQKLGFLSLLQTYDLKPSFVEAQKRILDTLTEAEADQLATDLFSEEVTIVVVGDREAIADQLSVFEREIVLLDENGRRVDEGS</sequence>
<dbReference type="HOGENOM" id="CLU_007487_0_1_5"/>
<evidence type="ECO:0000259" key="7">
    <source>
        <dbReference type="Pfam" id="PF00675"/>
    </source>
</evidence>
<gene>
    <name evidence="9" type="ordered locus">PB2503_04687</name>
</gene>
<reference evidence="10" key="1">
    <citation type="submission" date="2010-08" db="EMBL/GenBank/DDBJ databases">
        <title>Genome sequence of Parvularcula bermudensis HTCC2503.</title>
        <authorList>
            <person name="Kang D.-M."/>
            <person name="Oh H.-M."/>
            <person name="Cho J.-C."/>
        </authorList>
    </citation>
    <scope>NUCLEOTIDE SEQUENCE [LARGE SCALE GENOMIC DNA]</scope>
    <source>
        <strain evidence="10">ATCC BAA-594 / HTCC2503 / KCTC 12087</strain>
    </source>
</reference>
<dbReference type="OrthoDB" id="9811314at2"/>
<keyword evidence="2" id="KW-0645">Protease</keyword>
<dbReference type="PANTHER" id="PTHR43690:SF35">
    <property type="entry name" value="NON-CATALYTIC MEMBER OF PEPTIDASE SUBFAMILY M16B-RELATED"/>
    <property type="match status" value="1"/>
</dbReference>
<dbReference type="STRING" id="314260.PB2503_04687"/>
<evidence type="ECO:0000313" key="9">
    <source>
        <dbReference type="EMBL" id="ADM09012.1"/>
    </source>
</evidence>
<dbReference type="Gene3D" id="3.30.830.10">
    <property type="entry name" value="Metalloenzyme, LuxS/M16 peptidase-like"/>
    <property type="match status" value="4"/>
</dbReference>
<dbReference type="RefSeq" id="WP_013299986.1">
    <property type="nucleotide sequence ID" value="NC_014414.1"/>
</dbReference>
<evidence type="ECO:0000313" key="10">
    <source>
        <dbReference type="Proteomes" id="UP000001302"/>
    </source>
</evidence>
<feature type="signal peptide" evidence="6">
    <location>
        <begin position="1"/>
        <end position="21"/>
    </location>
</feature>
<keyword evidence="4" id="KW-0862">Zinc</keyword>
<dbReference type="GO" id="GO:0046872">
    <property type="term" value="F:metal ion binding"/>
    <property type="evidence" value="ECO:0007669"/>
    <property type="project" value="InterPro"/>
</dbReference>
<evidence type="ECO:0000256" key="4">
    <source>
        <dbReference type="ARBA" id="ARBA00022833"/>
    </source>
</evidence>
<keyword evidence="10" id="KW-1185">Reference proteome</keyword>
<dbReference type="InterPro" id="IPR007863">
    <property type="entry name" value="Peptidase_M16_C"/>
</dbReference>
<organism evidence="9 10">
    <name type="scientific">Parvularcula bermudensis (strain ATCC BAA-594 / HTCC2503 / KCTC 12087)</name>
    <dbReference type="NCBI Taxonomy" id="314260"/>
    <lineage>
        <taxon>Bacteria</taxon>
        <taxon>Pseudomonadati</taxon>
        <taxon>Pseudomonadota</taxon>
        <taxon>Alphaproteobacteria</taxon>
        <taxon>Parvularculales</taxon>
        <taxon>Parvularculaceae</taxon>
        <taxon>Parvularcula</taxon>
    </lineage>
</organism>
<dbReference type="eggNOG" id="COG0612">
    <property type="taxonomic scope" value="Bacteria"/>
</dbReference>
<dbReference type="InterPro" id="IPR011249">
    <property type="entry name" value="Metalloenz_LuxS/M16"/>
</dbReference>
<keyword evidence="6" id="KW-0732">Signal</keyword>
<keyword evidence="5" id="KW-0482">Metalloprotease</keyword>
<dbReference type="GO" id="GO:0006508">
    <property type="term" value="P:proteolysis"/>
    <property type="evidence" value="ECO:0007669"/>
    <property type="project" value="UniProtKB-KW"/>
</dbReference>
<name>E0TF94_PARBH</name>
<dbReference type="Pfam" id="PF05193">
    <property type="entry name" value="Peptidase_M16_C"/>
    <property type="match status" value="2"/>
</dbReference>
<feature type="domain" description="Peptidase M16 C-terminal" evidence="8">
    <location>
        <begin position="703"/>
        <end position="879"/>
    </location>
</feature>
<dbReference type="KEGG" id="pbr:PB2503_04687"/>
<feature type="domain" description="Peptidase M16 N-terminal" evidence="7">
    <location>
        <begin position="556"/>
        <end position="679"/>
    </location>
</feature>
<dbReference type="AlphaFoldDB" id="E0TF94"/>
<dbReference type="GO" id="GO:0008237">
    <property type="term" value="F:metallopeptidase activity"/>
    <property type="evidence" value="ECO:0007669"/>
    <property type="project" value="UniProtKB-KW"/>
</dbReference>
<dbReference type="SUPFAM" id="SSF63411">
    <property type="entry name" value="LuxS/MPP-like metallohydrolase"/>
    <property type="match status" value="4"/>
</dbReference>
<feature type="chain" id="PRO_5003140585" evidence="6">
    <location>
        <begin position="22"/>
        <end position="975"/>
    </location>
</feature>
<dbReference type="InterPro" id="IPR050626">
    <property type="entry name" value="Peptidase_M16"/>
</dbReference>
<reference evidence="9 10" key="2">
    <citation type="journal article" date="2011" name="J. Bacteriol.">
        <title>Complete genome sequence of strain HTCC2503T of Parvularcula bermudensis, the type species of the order "Parvularculales" in the class Alphaproteobacteria.</title>
        <authorList>
            <person name="Oh H.M."/>
            <person name="Kang I."/>
            <person name="Vergin K.L."/>
            <person name="Kang D."/>
            <person name="Rhee K.H."/>
            <person name="Giovannoni S.J."/>
            <person name="Cho J.C."/>
        </authorList>
    </citation>
    <scope>NUCLEOTIDE SEQUENCE [LARGE SCALE GENOMIC DNA]</scope>
    <source>
        <strain evidence="10">ATCC BAA-594 / HTCC2503 / KCTC 12087</strain>
    </source>
</reference>
<evidence type="ECO:0000256" key="3">
    <source>
        <dbReference type="ARBA" id="ARBA00022801"/>
    </source>
</evidence>
<dbReference type="Pfam" id="PF00675">
    <property type="entry name" value="Peptidase_M16"/>
    <property type="match status" value="2"/>
</dbReference>
<comment type="similarity">
    <text evidence="1">Belongs to the peptidase M16 family.</text>
</comment>
<keyword evidence="3" id="KW-0378">Hydrolase</keyword>
<dbReference type="InterPro" id="IPR011765">
    <property type="entry name" value="Pept_M16_N"/>
</dbReference>
<feature type="domain" description="Peptidase M16 C-terminal" evidence="8">
    <location>
        <begin position="240"/>
        <end position="416"/>
    </location>
</feature>
<dbReference type="Proteomes" id="UP000001302">
    <property type="component" value="Chromosome"/>
</dbReference>
<proteinExistence type="inferred from homology"/>
<dbReference type="EMBL" id="CP002156">
    <property type="protein sequence ID" value="ADM09012.1"/>
    <property type="molecule type" value="Genomic_DNA"/>
</dbReference>
<accession>E0TF94</accession>
<evidence type="ECO:0000256" key="6">
    <source>
        <dbReference type="SAM" id="SignalP"/>
    </source>
</evidence>
<protein>
    <submittedName>
        <fullName evidence="9">Peptidase, M16 family protein</fullName>
    </submittedName>
</protein>
<evidence type="ECO:0000259" key="8">
    <source>
        <dbReference type="Pfam" id="PF05193"/>
    </source>
</evidence>
<evidence type="ECO:0000256" key="1">
    <source>
        <dbReference type="ARBA" id="ARBA00007261"/>
    </source>
</evidence>